<evidence type="ECO:0000256" key="1">
    <source>
        <dbReference type="ARBA" id="ARBA00008532"/>
    </source>
</evidence>
<name>A0A1S3HQG8_LINAN</name>
<gene>
    <name evidence="4" type="primary">LOC106157237</name>
</gene>
<organism evidence="3 4">
    <name type="scientific">Lingula anatina</name>
    <name type="common">Brachiopod</name>
    <name type="synonym">Lingula unguis</name>
    <dbReference type="NCBI Taxonomy" id="7574"/>
    <lineage>
        <taxon>Eukaryota</taxon>
        <taxon>Metazoa</taxon>
        <taxon>Spiralia</taxon>
        <taxon>Lophotrochozoa</taxon>
        <taxon>Brachiopoda</taxon>
        <taxon>Linguliformea</taxon>
        <taxon>Lingulata</taxon>
        <taxon>Lingulida</taxon>
        <taxon>Linguloidea</taxon>
        <taxon>Lingulidae</taxon>
        <taxon>Lingula</taxon>
    </lineage>
</organism>
<dbReference type="GO" id="GO:0016597">
    <property type="term" value="F:amino acid binding"/>
    <property type="evidence" value="ECO:0007669"/>
    <property type="project" value="TreeGrafter"/>
</dbReference>
<dbReference type="Gene3D" id="3.75.10.10">
    <property type="entry name" value="L-arginine/glycine Amidinotransferase, Chain A"/>
    <property type="match status" value="1"/>
</dbReference>
<dbReference type="GeneID" id="106157237"/>
<dbReference type="FunCoup" id="A0A1S3HQG8">
    <property type="interactions" value="532"/>
</dbReference>
<evidence type="ECO:0000313" key="3">
    <source>
        <dbReference type="Proteomes" id="UP000085678"/>
    </source>
</evidence>
<dbReference type="KEGG" id="lak:106157237"/>
<protein>
    <submittedName>
        <fullName evidence="4">N(G),N(G)-dimethylarginine dimethylaminohydrolase 1-like isoform X1</fullName>
    </submittedName>
</protein>
<dbReference type="AlphaFoldDB" id="A0A1S3HQG8"/>
<reference evidence="4" key="1">
    <citation type="submission" date="2025-08" db="UniProtKB">
        <authorList>
            <consortium name="RefSeq"/>
        </authorList>
    </citation>
    <scope>IDENTIFICATION</scope>
    <source>
        <tissue evidence="4">Gonads</tissue>
    </source>
</reference>
<dbReference type="Proteomes" id="UP000085678">
    <property type="component" value="Unplaced"/>
</dbReference>
<comment type="similarity">
    <text evidence="1">Belongs to the DDAH family.</text>
</comment>
<sequence length="303" mass="33519">MPTGKGKAPDVFRYHYAIVSRIPNSFKDSSLKQKEPAKPIDLEKARQQHEEYVETLRKLGIDVLELPLDERHPDCVFVEDTAVVINGTALICRPGASSRLGEVAVIRQTLRKELGLKIVEVDNDKATIDGGDVLWTGKEIVVGLSGRTNQEGAQAIAKAFPEYATCMVRVEGALHLKSLMSMAGPELIAVSRSPAAQKVLKRVQEQVTYSYMILTVEEEEAANMLYANGMRVHLPDTTIPKSFPIIENKLDFQNRYAQDISELQKADGDLTSMSILIQKVKHPKNFSSGVSDEDLGDFPVVTL</sequence>
<evidence type="ECO:0000313" key="4">
    <source>
        <dbReference type="RefSeq" id="XP_013388282.1"/>
    </source>
</evidence>
<proteinExistence type="inferred from homology"/>
<dbReference type="SUPFAM" id="SSF55909">
    <property type="entry name" value="Pentein"/>
    <property type="match status" value="1"/>
</dbReference>
<accession>A0A1S3HQG8</accession>
<dbReference type="PANTHER" id="PTHR12737:SF9">
    <property type="entry name" value="DIMETHYLARGININASE"/>
    <property type="match status" value="1"/>
</dbReference>
<dbReference type="GO" id="GO:0006525">
    <property type="term" value="P:arginine metabolic process"/>
    <property type="evidence" value="ECO:0007669"/>
    <property type="project" value="TreeGrafter"/>
</dbReference>
<keyword evidence="3" id="KW-1185">Reference proteome</keyword>
<dbReference type="OrthoDB" id="10016839at2759"/>
<dbReference type="STRING" id="7574.A0A1S3HQG8"/>
<dbReference type="InParanoid" id="A0A1S3HQG8"/>
<dbReference type="GO" id="GO:0016403">
    <property type="term" value="F:dimethylargininase activity"/>
    <property type="evidence" value="ECO:0007669"/>
    <property type="project" value="TreeGrafter"/>
</dbReference>
<dbReference type="InterPro" id="IPR033199">
    <property type="entry name" value="DDAH-like"/>
</dbReference>
<dbReference type="OMA" id="GRCSHAV"/>
<dbReference type="PANTHER" id="PTHR12737">
    <property type="entry name" value="DIMETHYLARGININE DIMETHYLAMINOHYDROLASE"/>
    <property type="match status" value="1"/>
</dbReference>
<dbReference type="FunFam" id="3.75.10.10:FF:000004">
    <property type="entry name" value="N(G),N(G)-dimethylarginine dimethylaminohydrolase 1"/>
    <property type="match status" value="1"/>
</dbReference>
<dbReference type="Pfam" id="PF19420">
    <property type="entry name" value="DDAH_eukar"/>
    <property type="match status" value="1"/>
</dbReference>
<evidence type="ECO:0000256" key="2">
    <source>
        <dbReference type="ARBA" id="ARBA00022801"/>
    </source>
</evidence>
<keyword evidence="2" id="KW-0378">Hydrolase</keyword>
<dbReference type="GO" id="GO:0000052">
    <property type="term" value="P:citrulline metabolic process"/>
    <property type="evidence" value="ECO:0007669"/>
    <property type="project" value="TreeGrafter"/>
</dbReference>
<dbReference type="GO" id="GO:0045429">
    <property type="term" value="P:positive regulation of nitric oxide biosynthetic process"/>
    <property type="evidence" value="ECO:0007669"/>
    <property type="project" value="TreeGrafter"/>
</dbReference>
<dbReference type="RefSeq" id="XP_013388282.1">
    <property type="nucleotide sequence ID" value="XM_013532828.1"/>
</dbReference>